<feature type="region of interest" description="Disordered" evidence="1">
    <location>
        <begin position="1"/>
        <end position="80"/>
    </location>
</feature>
<accession>A0A835IN05</accession>
<evidence type="ECO:0000313" key="2">
    <source>
        <dbReference type="EMBL" id="KAF9619548.1"/>
    </source>
</evidence>
<sequence>MVFTGTLMDPEEHSESQEYSNSEENSDSEDGSEDHSNSKDGSQGHSNSEDGFEDHSDSEKRLGSKDMEVDEAVAKGSSKKRKVRRAAKCVKIKKLKKGEYQGVIYNESGQPIGQGGTDIGSYGGYLVRARVRITITNWKDVSPTLKKNLWISLKEKFKLDTNERSIRTSAMGKLWKAFKSRLTRRYILPFKNKPKRLKKIPKLYRKVISQEDWDTFVKSRLTPEFLDDYQTQVKEGTLEVEGTKDVLTLALGTPEHGGRVRGVGDGVTPHSTLSLIKRGSKKHVVHWSRKAREEEEKRKRKNKKKKKGGKKRGKGRTEKKKRIEE</sequence>
<feature type="region of interest" description="Disordered" evidence="1">
    <location>
        <begin position="276"/>
        <end position="325"/>
    </location>
</feature>
<keyword evidence="3" id="KW-1185">Reference proteome</keyword>
<reference evidence="2 3" key="1">
    <citation type="submission" date="2020-10" db="EMBL/GenBank/DDBJ databases">
        <title>The Coptis chinensis genome and diversification of protoberbering-type alkaloids.</title>
        <authorList>
            <person name="Wang B."/>
            <person name="Shu S."/>
            <person name="Song C."/>
            <person name="Liu Y."/>
        </authorList>
    </citation>
    <scope>NUCLEOTIDE SEQUENCE [LARGE SCALE GENOMIC DNA]</scope>
    <source>
        <strain evidence="2">HL-2020</strain>
        <tissue evidence="2">Leaf</tissue>
    </source>
</reference>
<dbReference type="PANTHER" id="PTHR33018">
    <property type="entry name" value="OS10G0338966 PROTEIN-RELATED"/>
    <property type="match status" value="1"/>
</dbReference>
<organism evidence="2 3">
    <name type="scientific">Coptis chinensis</name>
    <dbReference type="NCBI Taxonomy" id="261450"/>
    <lineage>
        <taxon>Eukaryota</taxon>
        <taxon>Viridiplantae</taxon>
        <taxon>Streptophyta</taxon>
        <taxon>Embryophyta</taxon>
        <taxon>Tracheophyta</taxon>
        <taxon>Spermatophyta</taxon>
        <taxon>Magnoliopsida</taxon>
        <taxon>Ranunculales</taxon>
        <taxon>Ranunculaceae</taxon>
        <taxon>Coptidoideae</taxon>
        <taxon>Coptis</taxon>
    </lineage>
</organism>
<proteinExistence type="predicted"/>
<evidence type="ECO:0000313" key="3">
    <source>
        <dbReference type="Proteomes" id="UP000631114"/>
    </source>
</evidence>
<evidence type="ECO:0000256" key="1">
    <source>
        <dbReference type="SAM" id="MobiDB-lite"/>
    </source>
</evidence>
<name>A0A835IN05_9MAGN</name>
<feature type="compositionally biased region" description="Basic and acidic residues" evidence="1">
    <location>
        <begin position="53"/>
        <end position="67"/>
    </location>
</feature>
<dbReference type="Proteomes" id="UP000631114">
    <property type="component" value="Unassembled WGS sequence"/>
</dbReference>
<dbReference type="PANTHER" id="PTHR33018:SF34">
    <property type="entry name" value="OS02G0472350 PROTEIN"/>
    <property type="match status" value="1"/>
</dbReference>
<feature type="compositionally biased region" description="Basic residues" evidence="1">
    <location>
        <begin position="278"/>
        <end position="289"/>
    </location>
</feature>
<feature type="compositionally biased region" description="Basic residues" evidence="1">
    <location>
        <begin position="298"/>
        <end position="325"/>
    </location>
</feature>
<comment type="caution">
    <text evidence="2">The sequence shown here is derived from an EMBL/GenBank/DDBJ whole genome shotgun (WGS) entry which is preliminary data.</text>
</comment>
<dbReference type="AlphaFoldDB" id="A0A835IN05"/>
<dbReference type="EMBL" id="JADFTS010000002">
    <property type="protein sequence ID" value="KAF9619548.1"/>
    <property type="molecule type" value="Genomic_DNA"/>
</dbReference>
<gene>
    <name evidence="2" type="ORF">IFM89_007375</name>
</gene>
<protein>
    <submittedName>
        <fullName evidence="2">Uncharacterized protein</fullName>
    </submittedName>
</protein>